<accession>A0A9W7KV13</accession>
<comment type="caution">
    <text evidence="2">The sequence shown here is derived from an EMBL/GenBank/DDBJ whole genome shotgun (WGS) entry which is preliminary data.</text>
</comment>
<evidence type="ECO:0000313" key="2">
    <source>
        <dbReference type="EMBL" id="GMI12305.1"/>
    </source>
</evidence>
<name>A0A9W7KV13_9STRA</name>
<sequence>MFNSTRPDPYKMGSLLVCDASEQEIWMSEGKFKVGDGEHQPDENRSGCPCNPEEEDGPSCRRQSLQVGKLDFARDKICKVLVTKDMPDDDSDESCTKWMGKVVPNSQGGDTPDCADRFEETTWMVGGDVEGSSCFGKKEQCDEFCEPIQKCDEEQLPGRGPTLNCCNI</sequence>
<evidence type="ECO:0000313" key="3">
    <source>
        <dbReference type="Proteomes" id="UP001165122"/>
    </source>
</evidence>
<dbReference type="OrthoDB" id="196427at2759"/>
<dbReference type="AlphaFoldDB" id="A0A9W7KV13"/>
<proteinExistence type="predicted"/>
<reference evidence="3" key="1">
    <citation type="journal article" date="2023" name="Commun. Biol.">
        <title>Genome analysis of Parmales, the sister group of diatoms, reveals the evolutionary specialization of diatoms from phago-mixotrophs to photoautotrophs.</title>
        <authorList>
            <person name="Ban H."/>
            <person name="Sato S."/>
            <person name="Yoshikawa S."/>
            <person name="Yamada K."/>
            <person name="Nakamura Y."/>
            <person name="Ichinomiya M."/>
            <person name="Sato N."/>
            <person name="Blanc-Mathieu R."/>
            <person name="Endo H."/>
            <person name="Kuwata A."/>
            <person name="Ogata H."/>
        </authorList>
    </citation>
    <scope>NUCLEOTIDE SEQUENCE [LARGE SCALE GENOMIC DNA]</scope>
    <source>
        <strain evidence="3">NIES 3700</strain>
    </source>
</reference>
<dbReference type="Proteomes" id="UP001165122">
    <property type="component" value="Unassembled WGS sequence"/>
</dbReference>
<feature type="compositionally biased region" description="Basic and acidic residues" evidence="1">
    <location>
        <begin position="30"/>
        <end position="45"/>
    </location>
</feature>
<dbReference type="EMBL" id="BRXW01000175">
    <property type="protein sequence ID" value="GMI12305.1"/>
    <property type="molecule type" value="Genomic_DNA"/>
</dbReference>
<gene>
    <name evidence="2" type="ORF">TrLO_g651</name>
</gene>
<organism evidence="2 3">
    <name type="scientific">Triparma laevis f. longispina</name>
    <dbReference type="NCBI Taxonomy" id="1714387"/>
    <lineage>
        <taxon>Eukaryota</taxon>
        <taxon>Sar</taxon>
        <taxon>Stramenopiles</taxon>
        <taxon>Ochrophyta</taxon>
        <taxon>Bolidophyceae</taxon>
        <taxon>Parmales</taxon>
        <taxon>Triparmaceae</taxon>
        <taxon>Triparma</taxon>
    </lineage>
</organism>
<protein>
    <submittedName>
        <fullName evidence="2">Uncharacterized protein</fullName>
    </submittedName>
</protein>
<feature type="region of interest" description="Disordered" evidence="1">
    <location>
        <begin position="29"/>
        <end position="62"/>
    </location>
</feature>
<evidence type="ECO:0000256" key="1">
    <source>
        <dbReference type="SAM" id="MobiDB-lite"/>
    </source>
</evidence>
<keyword evidence="3" id="KW-1185">Reference proteome</keyword>